<evidence type="ECO:0000313" key="3">
    <source>
        <dbReference type="Proteomes" id="UP001150942"/>
    </source>
</evidence>
<proteinExistence type="predicted"/>
<sequence>MPDAQDIPTFQAQQAQPQHSSKKGTMHTPFIRVNCLDKHDNCGTSPRWCNGTLSLRHGKAHALFQDCWQEVCNGVGGSTHGGTYKEDGPPREAQCPRERIEPDLANHDCDVDLEDRLFNEEY</sequence>
<dbReference type="Proteomes" id="UP001150942">
    <property type="component" value="Unassembled WGS sequence"/>
</dbReference>
<gene>
    <name evidence="2" type="ORF">N7449_010531</name>
</gene>
<evidence type="ECO:0000313" key="2">
    <source>
        <dbReference type="EMBL" id="KAJ5187537.1"/>
    </source>
</evidence>
<dbReference type="EMBL" id="JAPQKQ010000007">
    <property type="protein sequence ID" value="KAJ5187537.1"/>
    <property type="molecule type" value="Genomic_DNA"/>
</dbReference>
<feature type="compositionally biased region" description="Polar residues" evidence="1">
    <location>
        <begin position="8"/>
        <end position="19"/>
    </location>
</feature>
<feature type="region of interest" description="Disordered" evidence="1">
    <location>
        <begin position="1"/>
        <end position="26"/>
    </location>
</feature>
<accession>A0A9W9M526</accession>
<keyword evidence="3" id="KW-1185">Reference proteome</keyword>
<reference evidence="2" key="1">
    <citation type="submission" date="2022-11" db="EMBL/GenBank/DDBJ databases">
        <authorList>
            <person name="Petersen C."/>
        </authorList>
    </citation>
    <scope>NUCLEOTIDE SEQUENCE</scope>
    <source>
        <strain evidence="2">IBT 20477</strain>
    </source>
</reference>
<name>A0A9W9M526_9EURO</name>
<evidence type="ECO:0000256" key="1">
    <source>
        <dbReference type="SAM" id="MobiDB-lite"/>
    </source>
</evidence>
<protein>
    <submittedName>
        <fullName evidence="2">Uncharacterized protein</fullName>
    </submittedName>
</protein>
<comment type="caution">
    <text evidence="2">The sequence shown here is derived from an EMBL/GenBank/DDBJ whole genome shotgun (WGS) entry which is preliminary data.</text>
</comment>
<dbReference type="AlphaFoldDB" id="A0A9W9M526"/>
<reference evidence="2" key="2">
    <citation type="journal article" date="2023" name="IMA Fungus">
        <title>Comparative genomic study of the Penicillium genus elucidates a diverse pangenome and 15 lateral gene transfer events.</title>
        <authorList>
            <person name="Petersen C."/>
            <person name="Sorensen T."/>
            <person name="Nielsen M.R."/>
            <person name="Sondergaard T.E."/>
            <person name="Sorensen J.L."/>
            <person name="Fitzpatrick D.A."/>
            <person name="Frisvad J.C."/>
            <person name="Nielsen K.L."/>
        </authorList>
    </citation>
    <scope>NUCLEOTIDE SEQUENCE</scope>
    <source>
        <strain evidence="2">IBT 20477</strain>
    </source>
</reference>
<organism evidence="2 3">
    <name type="scientific">Penicillium cf. viridicatum</name>
    <dbReference type="NCBI Taxonomy" id="2972119"/>
    <lineage>
        <taxon>Eukaryota</taxon>
        <taxon>Fungi</taxon>
        <taxon>Dikarya</taxon>
        <taxon>Ascomycota</taxon>
        <taxon>Pezizomycotina</taxon>
        <taxon>Eurotiomycetes</taxon>
        <taxon>Eurotiomycetidae</taxon>
        <taxon>Eurotiales</taxon>
        <taxon>Aspergillaceae</taxon>
        <taxon>Penicillium</taxon>
    </lineage>
</organism>